<evidence type="ECO:0000313" key="4">
    <source>
        <dbReference type="EMBL" id="UQX87021.1"/>
    </source>
</evidence>
<feature type="transmembrane region" description="Helical" evidence="1">
    <location>
        <begin position="122"/>
        <end position="140"/>
    </location>
</feature>
<gene>
    <name evidence="4" type="ORF">M6D93_11960</name>
</gene>
<feature type="transmembrane region" description="Helical" evidence="1">
    <location>
        <begin position="9"/>
        <end position="27"/>
    </location>
</feature>
<keyword evidence="1" id="KW-0812">Transmembrane</keyword>
<keyword evidence="5" id="KW-1185">Reference proteome</keyword>
<feature type="transmembrane region" description="Helical" evidence="1">
    <location>
        <begin position="250"/>
        <end position="273"/>
    </location>
</feature>
<evidence type="ECO:0000313" key="5">
    <source>
        <dbReference type="Proteomes" id="UP001056336"/>
    </source>
</evidence>
<accession>A0ABY4QVF6</accession>
<dbReference type="InterPro" id="IPR056071">
    <property type="entry name" value="DUF7654"/>
</dbReference>
<dbReference type="Pfam" id="PF24672">
    <property type="entry name" value="DUF7654"/>
    <property type="match status" value="1"/>
</dbReference>
<dbReference type="InterPro" id="IPR056074">
    <property type="entry name" value="DUF7657"/>
</dbReference>
<reference evidence="4" key="2">
    <citation type="submission" date="2022-05" db="EMBL/GenBank/DDBJ databases">
        <authorList>
            <person name="Kim J.-S."/>
            <person name="Lee K."/>
            <person name="Suh M."/>
            <person name="Eom M."/>
            <person name="Kim J.-S."/>
            <person name="Kim D.-S."/>
            <person name="Ko S.-H."/>
            <person name="Shin Y."/>
            <person name="Lee J.-S."/>
        </authorList>
    </citation>
    <scope>NUCLEOTIDE SEQUENCE</scope>
    <source>
        <strain evidence="4">N237</strain>
    </source>
</reference>
<sequence>MRVRIARWALYPLATGLVYVLLVGLGWSGTSSGVLHSALTGGARDTRSLAGTARSVRSDEWLVATPYAISQSQHGFARVNPDLGTGQDISLPFNLPYWDWTVLFRPETVPALVLPLGHGFAGWWWAWAWILAVGAYAFSLALLPGRYVFAAGVSLALLFSPFVQWWYEPSTLLSLGWACWAGAAAIAVSRARSKRAAVWAGTALAYAVTAMAMSAYVPFVLPCLLVVIAVALGSVFSPSPSDTAIGARPWRLRLAVMAGAAAASILFLAAFVLTRTAAIRGITGTVYPGARRVPTGQINLATWLSGPFDWAYLPRATSLRGWAANASEGSSFVLMGLFLLPVAAWQIVRGVRARRLNAMLVATTGVLVLFILVAAVPHLSWIAQVTGLSLVPTERLTIGLGLASTVLAVAVVADWVSTTAHSHRGRTACAGAVGLLALVATLVTGIHLRHVAPHALRSGTALLATAIVVSAIAVLLLVRATAAVLLWATMCCVLGAPVNPLYQGLYNVGQTPLGRTVAAVDRGRPGNWVSVGDIYSTAILPESGVSHLSGVYGYPSAAVWQWFDPKRVHRQAWDRYAYVLFRLGADGSHITIGSPQADVVISTISACDPVVQAHVTYVLAGGPLTSACLRLKATAQEGRRTYYIYATGPK</sequence>
<dbReference type="RefSeq" id="WP_249769447.1">
    <property type="nucleotide sequence ID" value="NZ_CP097332.1"/>
</dbReference>
<evidence type="ECO:0000259" key="2">
    <source>
        <dbReference type="Pfam" id="PF24672"/>
    </source>
</evidence>
<reference evidence="4" key="1">
    <citation type="journal article" date="2018" name="Int. J. Syst. Evol. Microbiol.">
        <title>Jatrophihabitans telluris sp. nov., isolated from sediment soil of lava forest wetlands and the emended description of the genus Jatrophihabitans.</title>
        <authorList>
            <person name="Lee K.C."/>
            <person name="Suh M.K."/>
            <person name="Eom M.K."/>
            <person name="Kim K.K."/>
            <person name="Kim J.S."/>
            <person name="Kim D.S."/>
            <person name="Ko S.H."/>
            <person name="Shin Y.K."/>
            <person name="Lee J.S."/>
        </authorList>
    </citation>
    <scope>NUCLEOTIDE SEQUENCE</scope>
    <source>
        <strain evidence="4">N237</strain>
    </source>
</reference>
<feature type="transmembrane region" description="Helical" evidence="1">
    <location>
        <begin position="196"/>
        <end position="213"/>
    </location>
</feature>
<feature type="transmembrane region" description="Helical" evidence="1">
    <location>
        <begin position="172"/>
        <end position="189"/>
    </location>
</feature>
<dbReference type="Proteomes" id="UP001056336">
    <property type="component" value="Chromosome"/>
</dbReference>
<feature type="transmembrane region" description="Helical" evidence="1">
    <location>
        <begin position="396"/>
        <end position="416"/>
    </location>
</feature>
<name>A0ABY4QVF6_9ACTN</name>
<feature type="transmembrane region" description="Helical" evidence="1">
    <location>
        <begin position="147"/>
        <end position="166"/>
    </location>
</feature>
<dbReference type="Pfam" id="PF24677">
    <property type="entry name" value="DUF7657"/>
    <property type="match status" value="1"/>
</dbReference>
<evidence type="ECO:0000259" key="3">
    <source>
        <dbReference type="Pfam" id="PF24677"/>
    </source>
</evidence>
<protein>
    <recommendedName>
        <fullName evidence="6">YfhO family protein</fullName>
    </recommendedName>
</protein>
<feature type="transmembrane region" description="Helical" evidence="1">
    <location>
        <begin position="485"/>
        <end position="502"/>
    </location>
</feature>
<dbReference type="EMBL" id="CP097332">
    <property type="protein sequence ID" value="UQX87021.1"/>
    <property type="molecule type" value="Genomic_DNA"/>
</dbReference>
<feature type="transmembrane region" description="Helical" evidence="1">
    <location>
        <begin position="460"/>
        <end position="478"/>
    </location>
</feature>
<feature type="domain" description="DUF7657" evidence="3">
    <location>
        <begin position="16"/>
        <end position="412"/>
    </location>
</feature>
<feature type="domain" description="DUF7654" evidence="2">
    <location>
        <begin position="509"/>
        <end position="647"/>
    </location>
</feature>
<evidence type="ECO:0000256" key="1">
    <source>
        <dbReference type="SAM" id="Phobius"/>
    </source>
</evidence>
<proteinExistence type="predicted"/>
<organism evidence="4 5">
    <name type="scientific">Jatrophihabitans telluris</name>
    <dbReference type="NCBI Taxonomy" id="2038343"/>
    <lineage>
        <taxon>Bacteria</taxon>
        <taxon>Bacillati</taxon>
        <taxon>Actinomycetota</taxon>
        <taxon>Actinomycetes</taxon>
        <taxon>Jatrophihabitantales</taxon>
        <taxon>Jatrophihabitantaceae</taxon>
        <taxon>Jatrophihabitans</taxon>
    </lineage>
</organism>
<feature type="transmembrane region" description="Helical" evidence="1">
    <location>
        <begin position="219"/>
        <end position="238"/>
    </location>
</feature>
<keyword evidence="1" id="KW-0472">Membrane</keyword>
<evidence type="ECO:0008006" key="6">
    <source>
        <dbReference type="Google" id="ProtNLM"/>
    </source>
</evidence>
<feature type="transmembrane region" description="Helical" evidence="1">
    <location>
        <begin position="329"/>
        <end position="348"/>
    </location>
</feature>
<feature type="transmembrane region" description="Helical" evidence="1">
    <location>
        <begin position="360"/>
        <end position="384"/>
    </location>
</feature>
<feature type="transmembrane region" description="Helical" evidence="1">
    <location>
        <begin position="428"/>
        <end position="448"/>
    </location>
</feature>
<keyword evidence="1" id="KW-1133">Transmembrane helix</keyword>